<gene>
    <name evidence="2" type="ORF">EYF80_038359</name>
</gene>
<dbReference type="Proteomes" id="UP000314294">
    <property type="component" value="Unassembled WGS sequence"/>
</dbReference>
<evidence type="ECO:0000313" key="3">
    <source>
        <dbReference type="Proteomes" id="UP000314294"/>
    </source>
</evidence>
<evidence type="ECO:0000256" key="1">
    <source>
        <dbReference type="SAM" id="MobiDB-lite"/>
    </source>
</evidence>
<dbReference type="AlphaFoldDB" id="A0A4Z2GD06"/>
<evidence type="ECO:0000313" key="2">
    <source>
        <dbReference type="EMBL" id="TNN51447.1"/>
    </source>
</evidence>
<dbReference type="EMBL" id="SRLO01000582">
    <property type="protein sequence ID" value="TNN51447.1"/>
    <property type="molecule type" value="Genomic_DNA"/>
</dbReference>
<reference evidence="2 3" key="1">
    <citation type="submission" date="2019-03" db="EMBL/GenBank/DDBJ databases">
        <title>First draft genome of Liparis tanakae, snailfish: a comprehensive survey of snailfish specific genes.</title>
        <authorList>
            <person name="Kim W."/>
            <person name="Song I."/>
            <person name="Jeong J.-H."/>
            <person name="Kim D."/>
            <person name="Kim S."/>
            <person name="Ryu S."/>
            <person name="Song J.Y."/>
            <person name="Lee S.K."/>
        </authorList>
    </citation>
    <scope>NUCLEOTIDE SEQUENCE [LARGE SCALE GENOMIC DNA]</scope>
    <source>
        <tissue evidence="2">Muscle</tissue>
    </source>
</reference>
<keyword evidence="3" id="KW-1185">Reference proteome</keyword>
<accession>A0A4Z2GD06</accession>
<name>A0A4Z2GD06_9TELE</name>
<protein>
    <submittedName>
        <fullName evidence="2">Uncharacterized protein</fullName>
    </submittedName>
</protein>
<organism evidence="2 3">
    <name type="scientific">Liparis tanakae</name>
    <name type="common">Tanaka's snailfish</name>
    <dbReference type="NCBI Taxonomy" id="230148"/>
    <lineage>
        <taxon>Eukaryota</taxon>
        <taxon>Metazoa</taxon>
        <taxon>Chordata</taxon>
        <taxon>Craniata</taxon>
        <taxon>Vertebrata</taxon>
        <taxon>Euteleostomi</taxon>
        <taxon>Actinopterygii</taxon>
        <taxon>Neopterygii</taxon>
        <taxon>Teleostei</taxon>
        <taxon>Neoteleostei</taxon>
        <taxon>Acanthomorphata</taxon>
        <taxon>Eupercaria</taxon>
        <taxon>Perciformes</taxon>
        <taxon>Cottioidei</taxon>
        <taxon>Cottales</taxon>
        <taxon>Liparidae</taxon>
        <taxon>Liparis</taxon>
    </lineage>
</organism>
<proteinExistence type="predicted"/>
<comment type="caution">
    <text evidence="2">The sequence shown here is derived from an EMBL/GenBank/DDBJ whole genome shotgun (WGS) entry which is preliminary data.</text>
</comment>
<feature type="region of interest" description="Disordered" evidence="1">
    <location>
        <begin position="1"/>
        <end position="57"/>
    </location>
</feature>
<sequence>MMRIGAGEEVPTWLGEKGQQPERPSGQDDAQEDGEMTSSVKRRGHAFNTDGQTAQPMSGLGLMFYLDWLTRLLFTVRDDGSLSDSSRNVAVEVN</sequence>